<organism evidence="2 3">
    <name type="scientific">Brassica cretica</name>
    <name type="common">Mustard</name>
    <dbReference type="NCBI Taxonomy" id="69181"/>
    <lineage>
        <taxon>Eukaryota</taxon>
        <taxon>Viridiplantae</taxon>
        <taxon>Streptophyta</taxon>
        <taxon>Embryophyta</taxon>
        <taxon>Tracheophyta</taxon>
        <taxon>Spermatophyta</taxon>
        <taxon>Magnoliopsida</taxon>
        <taxon>eudicotyledons</taxon>
        <taxon>Gunneridae</taxon>
        <taxon>Pentapetalae</taxon>
        <taxon>rosids</taxon>
        <taxon>malvids</taxon>
        <taxon>Brassicales</taxon>
        <taxon>Brassicaceae</taxon>
        <taxon>Brassiceae</taxon>
        <taxon>Brassica</taxon>
    </lineage>
</organism>
<reference evidence="2" key="1">
    <citation type="submission" date="2019-12" db="EMBL/GenBank/DDBJ databases">
        <title>Genome sequencing and annotation of Brassica cretica.</title>
        <authorList>
            <person name="Studholme D.J."/>
            <person name="Sarris P.F."/>
        </authorList>
    </citation>
    <scope>NUCLEOTIDE SEQUENCE</scope>
    <source>
        <strain evidence="2">PFS-001/15</strain>
        <tissue evidence="2">Leaf</tissue>
    </source>
</reference>
<proteinExistence type="predicted"/>
<feature type="region of interest" description="Disordered" evidence="1">
    <location>
        <begin position="14"/>
        <end position="108"/>
    </location>
</feature>
<name>A0A8S9HB03_BRACR</name>
<sequence>MISYKKDSCLGEEYLKNQKEEREAEKKAQRQVKKKGKSASTSTAAPPSGPPPSTPRSERTDPSGYEPPRQSPRKSRQISRILPSIEMARTRGGGQVGSRRSRRNQGLEVEDLSQVVASATKLKVKKRTAKKVAFPKKNLLLTPTRRRVRIQKVAAQREDVTPEDDYLEYVTPGDDEVEDVTPEDGGVGKDNEATQDEKEMSDAKEDTGIEGEACLTGQEQKEDEVEDANGEEDGLLNDKVNEEEAASMEEDGVLSDKVNEEEALNMEEDGPMGSNFQDCRRGIAYTDGCISPSLIRAILSYDLRINSKPLICISP</sequence>
<dbReference type="AlphaFoldDB" id="A0A8S9HB03"/>
<comment type="caution">
    <text evidence="2">The sequence shown here is derived from an EMBL/GenBank/DDBJ whole genome shotgun (WGS) entry which is preliminary data.</text>
</comment>
<feature type="compositionally biased region" description="Basic and acidic residues" evidence="1">
    <location>
        <begin position="186"/>
        <end position="207"/>
    </location>
</feature>
<feature type="region of interest" description="Disordered" evidence="1">
    <location>
        <begin position="153"/>
        <end position="238"/>
    </location>
</feature>
<feature type="compositionally biased region" description="Acidic residues" evidence="1">
    <location>
        <begin position="221"/>
        <end position="238"/>
    </location>
</feature>
<accession>A0A8S9HB03</accession>
<gene>
    <name evidence="2" type="ORF">F2Q68_00015155</name>
</gene>
<dbReference type="EMBL" id="QGKW02001940">
    <property type="protein sequence ID" value="KAF2556291.1"/>
    <property type="molecule type" value="Genomic_DNA"/>
</dbReference>
<feature type="compositionally biased region" description="Acidic residues" evidence="1">
    <location>
        <begin position="161"/>
        <end position="182"/>
    </location>
</feature>
<evidence type="ECO:0000313" key="3">
    <source>
        <dbReference type="Proteomes" id="UP000712281"/>
    </source>
</evidence>
<protein>
    <submittedName>
        <fullName evidence="2">Uncharacterized protein</fullName>
    </submittedName>
</protein>
<evidence type="ECO:0000313" key="2">
    <source>
        <dbReference type="EMBL" id="KAF2556291.1"/>
    </source>
</evidence>
<feature type="compositionally biased region" description="Basic and acidic residues" evidence="1">
    <location>
        <begin position="14"/>
        <end position="28"/>
    </location>
</feature>
<dbReference type="Proteomes" id="UP000712281">
    <property type="component" value="Unassembled WGS sequence"/>
</dbReference>
<evidence type="ECO:0000256" key="1">
    <source>
        <dbReference type="SAM" id="MobiDB-lite"/>
    </source>
</evidence>